<sequence>MGPPIPALRPSFFFVIRTKRACEIPVLPAFQEGKGYVMAGEWPQEDLGKIVYLTKEGVVRLVHAVTARAQRAVQLSGPAYPASTAP</sequence>
<evidence type="ECO:0000313" key="1">
    <source>
        <dbReference type="EMBL" id="GBP39536.1"/>
    </source>
</evidence>
<gene>
    <name evidence="1" type="ORF">EVAR_32470_1</name>
</gene>
<proteinExistence type="predicted"/>
<dbReference type="EMBL" id="BGZK01000367">
    <property type="protein sequence ID" value="GBP39536.1"/>
    <property type="molecule type" value="Genomic_DNA"/>
</dbReference>
<accession>A0A4C1VKM4</accession>
<keyword evidence="2" id="KW-1185">Reference proteome</keyword>
<name>A0A4C1VKM4_EUMVA</name>
<dbReference type="AlphaFoldDB" id="A0A4C1VKM4"/>
<protein>
    <submittedName>
        <fullName evidence="1">Uncharacterized protein</fullName>
    </submittedName>
</protein>
<organism evidence="1 2">
    <name type="scientific">Eumeta variegata</name>
    <name type="common">Bagworm moth</name>
    <name type="synonym">Eumeta japonica</name>
    <dbReference type="NCBI Taxonomy" id="151549"/>
    <lineage>
        <taxon>Eukaryota</taxon>
        <taxon>Metazoa</taxon>
        <taxon>Ecdysozoa</taxon>
        <taxon>Arthropoda</taxon>
        <taxon>Hexapoda</taxon>
        <taxon>Insecta</taxon>
        <taxon>Pterygota</taxon>
        <taxon>Neoptera</taxon>
        <taxon>Endopterygota</taxon>
        <taxon>Lepidoptera</taxon>
        <taxon>Glossata</taxon>
        <taxon>Ditrysia</taxon>
        <taxon>Tineoidea</taxon>
        <taxon>Psychidae</taxon>
        <taxon>Oiketicinae</taxon>
        <taxon>Eumeta</taxon>
    </lineage>
</organism>
<reference evidence="1 2" key="1">
    <citation type="journal article" date="2019" name="Commun. Biol.">
        <title>The bagworm genome reveals a unique fibroin gene that provides high tensile strength.</title>
        <authorList>
            <person name="Kono N."/>
            <person name="Nakamura H."/>
            <person name="Ohtoshi R."/>
            <person name="Tomita M."/>
            <person name="Numata K."/>
            <person name="Arakawa K."/>
        </authorList>
    </citation>
    <scope>NUCLEOTIDE SEQUENCE [LARGE SCALE GENOMIC DNA]</scope>
</reference>
<dbReference type="Proteomes" id="UP000299102">
    <property type="component" value="Unassembled WGS sequence"/>
</dbReference>
<evidence type="ECO:0000313" key="2">
    <source>
        <dbReference type="Proteomes" id="UP000299102"/>
    </source>
</evidence>
<comment type="caution">
    <text evidence="1">The sequence shown here is derived from an EMBL/GenBank/DDBJ whole genome shotgun (WGS) entry which is preliminary data.</text>
</comment>